<accession>A0A4Q2UAQ5</accession>
<dbReference type="OrthoDB" id="7999866at2"/>
<gene>
    <name evidence="2" type="ORF">D3273_01175</name>
</gene>
<evidence type="ECO:0000313" key="3">
    <source>
        <dbReference type="Proteomes" id="UP000290759"/>
    </source>
</evidence>
<evidence type="ECO:0000256" key="1">
    <source>
        <dbReference type="SAM" id="Coils"/>
    </source>
</evidence>
<dbReference type="RefSeq" id="WP_129222752.1">
    <property type="nucleotide sequence ID" value="NZ_QYBB01000001.1"/>
</dbReference>
<organism evidence="2 3">
    <name type="scientific">Lichenibacterium minor</name>
    <dbReference type="NCBI Taxonomy" id="2316528"/>
    <lineage>
        <taxon>Bacteria</taxon>
        <taxon>Pseudomonadati</taxon>
        <taxon>Pseudomonadota</taxon>
        <taxon>Alphaproteobacteria</taxon>
        <taxon>Hyphomicrobiales</taxon>
        <taxon>Lichenihabitantaceae</taxon>
        <taxon>Lichenibacterium</taxon>
    </lineage>
</organism>
<reference evidence="2 3" key="2">
    <citation type="submission" date="2019-02" db="EMBL/GenBank/DDBJ databases">
        <title>'Lichenibacterium ramalinii' gen. nov. sp. nov., 'Lichenibacterium minor' gen. nov. sp. nov.</title>
        <authorList>
            <person name="Pankratov T."/>
        </authorList>
    </citation>
    <scope>NUCLEOTIDE SEQUENCE [LARGE SCALE GENOMIC DNA]</scope>
    <source>
        <strain evidence="2 3">RmlP026</strain>
    </source>
</reference>
<name>A0A4Q2UAQ5_9HYPH</name>
<dbReference type="EMBL" id="QYBB01000001">
    <property type="protein sequence ID" value="RYC33893.1"/>
    <property type="molecule type" value="Genomic_DNA"/>
</dbReference>
<reference evidence="2 3" key="1">
    <citation type="submission" date="2018-12" db="EMBL/GenBank/DDBJ databases">
        <authorList>
            <person name="Grouzdev D.S."/>
            <person name="Krutkina M.S."/>
        </authorList>
    </citation>
    <scope>NUCLEOTIDE SEQUENCE [LARGE SCALE GENOMIC DNA]</scope>
    <source>
        <strain evidence="2 3">RmlP026</strain>
    </source>
</reference>
<dbReference type="AlphaFoldDB" id="A0A4Q2UAQ5"/>
<keyword evidence="1" id="KW-0175">Coiled coil</keyword>
<comment type="caution">
    <text evidence="2">The sequence shown here is derived from an EMBL/GenBank/DDBJ whole genome shotgun (WGS) entry which is preliminary data.</text>
</comment>
<sequence length="154" mass="17117">MSDTIRPARTDTFEHTISGLLTKRADLFGEAERIRDRLAEIKNDVAAMDRVLGTLGYTGDLDAAMPRQKREVIFGRGELTRGCIDELREADGPLTSRQVAEALLSVSGQDARDRKLMADHTRRVSKALRVLKSEGRVTAAKDSHGNMLWRLAGR</sequence>
<proteinExistence type="predicted"/>
<protein>
    <submittedName>
        <fullName evidence="2">Uncharacterized protein</fullName>
    </submittedName>
</protein>
<evidence type="ECO:0000313" key="2">
    <source>
        <dbReference type="EMBL" id="RYC33893.1"/>
    </source>
</evidence>
<feature type="coiled-coil region" evidence="1">
    <location>
        <begin position="24"/>
        <end position="51"/>
    </location>
</feature>
<dbReference type="Proteomes" id="UP000290759">
    <property type="component" value="Unassembled WGS sequence"/>
</dbReference>
<keyword evidence="3" id="KW-1185">Reference proteome</keyword>